<dbReference type="Proteomes" id="UP001360560">
    <property type="component" value="Unassembled WGS sequence"/>
</dbReference>
<comment type="caution">
    <text evidence="1">The sequence shown here is derived from an EMBL/GenBank/DDBJ whole genome shotgun (WGS) entry which is preliminary data.</text>
</comment>
<organism evidence="1 2">
    <name type="scientific">Saccharomycopsis crataegensis</name>
    <dbReference type="NCBI Taxonomy" id="43959"/>
    <lineage>
        <taxon>Eukaryota</taxon>
        <taxon>Fungi</taxon>
        <taxon>Dikarya</taxon>
        <taxon>Ascomycota</taxon>
        <taxon>Saccharomycotina</taxon>
        <taxon>Saccharomycetes</taxon>
        <taxon>Saccharomycopsidaceae</taxon>
        <taxon>Saccharomycopsis</taxon>
    </lineage>
</organism>
<proteinExistence type="predicted"/>
<evidence type="ECO:0000313" key="2">
    <source>
        <dbReference type="Proteomes" id="UP001360560"/>
    </source>
</evidence>
<reference evidence="1 2" key="1">
    <citation type="journal article" date="2023" name="Elife">
        <title>Identification of key yeast species and microbe-microbe interactions impacting larval growth of Drosophila in the wild.</title>
        <authorList>
            <person name="Mure A."/>
            <person name="Sugiura Y."/>
            <person name="Maeda R."/>
            <person name="Honda K."/>
            <person name="Sakurai N."/>
            <person name="Takahashi Y."/>
            <person name="Watada M."/>
            <person name="Katoh T."/>
            <person name="Gotoh A."/>
            <person name="Gotoh Y."/>
            <person name="Taniguchi I."/>
            <person name="Nakamura K."/>
            <person name="Hayashi T."/>
            <person name="Katayama T."/>
            <person name="Uemura T."/>
            <person name="Hattori Y."/>
        </authorList>
    </citation>
    <scope>NUCLEOTIDE SEQUENCE [LARGE SCALE GENOMIC DNA]</scope>
    <source>
        <strain evidence="1 2">SC-9</strain>
    </source>
</reference>
<sequence length="67" mass="7661">MQAIDCTGDNQIFELLPNEPTKKAERTFSNLYESMQIPSLSYSSVGIFLARLESSKQQPHRTYKYAS</sequence>
<gene>
    <name evidence="1" type="ORF">DASC09_010620</name>
</gene>
<name>A0AAV5QGL4_9ASCO</name>
<evidence type="ECO:0000313" key="1">
    <source>
        <dbReference type="EMBL" id="GMM33737.1"/>
    </source>
</evidence>
<dbReference type="GeneID" id="90071716"/>
<keyword evidence="2" id="KW-1185">Reference proteome</keyword>
<dbReference type="RefSeq" id="XP_064850737.1">
    <property type="nucleotide sequence ID" value="XM_064994665.1"/>
</dbReference>
<protein>
    <submittedName>
        <fullName evidence="1">Uncharacterized protein</fullName>
    </submittedName>
</protein>
<accession>A0AAV5QGL4</accession>
<dbReference type="EMBL" id="BTFZ01000002">
    <property type="protein sequence ID" value="GMM33737.1"/>
    <property type="molecule type" value="Genomic_DNA"/>
</dbReference>
<dbReference type="AlphaFoldDB" id="A0AAV5QGL4"/>